<reference evidence="1" key="1">
    <citation type="submission" date="2021-09" db="EMBL/GenBank/DDBJ databases">
        <authorList>
            <consortium name="AG Swart"/>
            <person name="Singh M."/>
            <person name="Singh A."/>
            <person name="Seah K."/>
            <person name="Emmerich C."/>
        </authorList>
    </citation>
    <scope>NUCLEOTIDE SEQUENCE</scope>
    <source>
        <strain evidence="1">ATCC30299</strain>
    </source>
</reference>
<evidence type="ECO:0000313" key="2">
    <source>
        <dbReference type="Proteomes" id="UP001162131"/>
    </source>
</evidence>
<evidence type="ECO:0008006" key="3">
    <source>
        <dbReference type="Google" id="ProtNLM"/>
    </source>
</evidence>
<proteinExistence type="predicted"/>
<name>A0AAU9JHC5_9CILI</name>
<dbReference type="AlphaFoldDB" id="A0AAU9JHC5"/>
<protein>
    <recommendedName>
        <fullName evidence="3">Dickkopf N-terminal cysteine-rich domain-containing protein</fullName>
    </recommendedName>
</protein>
<organism evidence="1 2">
    <name type="scientific">Blepharisma stoltei</name>
    <dbReference type="NCBI Taxonomy" id="1481888"/>
    <lineage>
        <taxon>Eukaryota</taxon>
        <taxon>Sar</taxon>
        <taxon>Alveolata</taxon>
        <taxon>Ciliophora</taxon>
        <taxon>Postciliodesmatophora</taxon>
        <taxon>Heterotrichea</taxon>
        <taxon>Heterotrichida</taxon>
        <taxon>Blepharismidae</taxon>
        <taxon>Blepharisma</taxon>
    </lineage>
</organism>
<keyword evidence="2" id="KW-1185">Reference proteome</keyword>
<sequence>MEKCKIDSQCNPDFSAGCDSKTGTCSPGKSYPNCTYDYECKNGEWCQGGEESGKCVSLLPIGQFGCEYDTSCVYNAGCHVANPENSYLNLCVEYGSIQPGETIKAESCIDNKSRLCSSGYCSIAEDGNYYCLNELKSLTFTPMRCYNSEAFDFCPSQIDKVTGYYQNGTCLCGLNEEGYGYCSLHHGDPPFIRYRKQLQKWLNSNEVKNCNTGRRFALSCAENYWNKDDYAILSYYALYVDYYSDLQGSDKCIWATVYPDYAAAKKEYEKVNAAGFLALSSLLLFS</sequence>
<comment type="caution">
    <text evidence="1">The sequence shown here is derived from an EMBL/GenBank/DDBJ whole genome shotgun (WGS) entry which is preliminary data.</text>
</comment>
<accession>A0AAU9JHC5</accession>
<gene>
    <name evidence="1" type="ORF">BSTOLATCC_MIC32831</name>
</gene>
<evidence type="ECO:0000313" key="1">
    <source>
        <dbReference type="EMBL" id="CAG9322925.1"/>
    </source>
</evidence>
<dbReference type="Proteomes" id="UP001162131">
    <property type="component" value="Unassembled WGS sequence"/>
</dbReference>
<dbReference type="EMBL" id="CAJZBQ010000033">
    <property type="protein sequence ID" value="CAG9322925.1"/>
    <property type="molecule type" value="Genomic_DNA"/>
</dbReference>